<comment type="caution">
    <text evidence="1">The sequence shown here is derived from an EMBL/GenBank/DDBJ whole genome shotgun (WGS) entry which is preliminary data.</text>
</comment>
<accession>A0ACB6Z9N3</accession>
<gene>
    <name evidence="1" type="ORF">BDM02DRAFT_3271085</name>
</gene>
<reference evidence="1" key="1">
    <citation type="submission" date="2019-10" db="EMBL/GenBank/DDBJ databases">
        <authorList>
            <consortium name="DOE Joint Genome Institute"/>
            <person name="Kuo A."/>
            <person name="Miyauchi S."/>
            <person name="Kiss E."/>
            <person name="Drula E."/>
            <person name="Kohler A."/>
            <person name="Sanchez-Garcia M."/>
            <person name="Andreopoulos B."/>
            <person name="Barry K.W."/>
            <person name="Bonito G."/>
            <person name="Buee M."/>
            <person name="Carver A."/>
            <person name="Chen C."/>
            <person name="Cichocki N."/>
            <person name="Clum A."/>
            <person name="Culley D."/>
            <person name="Crous P.W."/>
            <person name="Fauchery L."/>
            <person name="Girlanda M."/>
            <person name="Hayes R."/>
            <person name="Keri Z."/>
            <person name="Labutti K."/>
            <person name="Lipzen A."/>
            <person name="Lombard V."/>
            <person name="Magnuson J."/>
            <person name="Maillard F."/>
            <person name="Morin E."/>
            <person name="Murat C."/>
            <person name="Nolan M."/>
            <person name="Ohm R."/>
            <person name="Pangilinan J."/>
            <person name="Pereira M."/>
            <person name="Perotto S."/>
            <person name="Peter M."/>
            <person name="Riley R."/>
            <person name="Sitrit Y."/>
            <person name="Stielow B."/>
            <person name="Szollosi G."/>
            <person name="Zifcakova L."/>
            <person name="Stursova M."/>
            <person name="Spatafora J.W."/>
            <person name="Tedersoo L."/>
            <person name="Vaario L.-M."/>
            <person name="Yamada A."/>
            <person name="Yan M."/>
            <person name="Wang P."/>
            <person name="Xu J."/>
            <person name="Bruns T."/>
            <person name="Baldrian P."/>
            <person name="Vilgalys R."/>
            <person name="Henrissat B."/>
            <person name="Grigoriev I.V."/>
            <person name="Hibbett D."/>
            <person name="Nagy L.G."/>
            <person name="Martin F.M."/>
        </authorList>
    </citation>
    <scope>NUCLEOTIDE SEQUENCE</scope>
    <source>
        <strain evidence="1">P2</strain>
    </source>
</reference>
<dbReference type="Proteomes" id="UP000886501">
    <property type="component" value="Unassembled WGS sequence"/>
</dbReference>
<evidence type="ECO:0000313" key="1">
    <source>
        <dbReference type="EMBL" id="KAF9646247.1"/>
    </source>
</evidence>
<name>A0ACB6Z9N3_THEGA</name>
<protein>
    <submittedName>
        <fullName evidence="1">Uncharacterized protein</fullName>
    </submittedName>
</protein>
<sequence>MSDHIDTSSRLTSLPSSPPLQSVDDFPTEFNNSTYSSTPTVQVPDSTPIKHSLQTSEQFSASPPPPADSLHPKLDAEMRQAFVGPMSAENFLNDFLPVKDVPTPSTSPGLTELAQATSETQMYGLFVNTVNSLFKNFKAFDTSKNPSIEVEAQYKPDVTIYEDDSQDPPRALTSFQKMEMFVEFKYGNTSDPFDTENEPFAKLLKNTCSTRGQITLYSARQQAYQFRTSVLTVGIFGKIARLFRWDRTGSKVTEPIDYSTTQGNRYLTEFFARFDQMSPEARGWDPTVKNATDKEINDFSEAVMKACERRSKRGKKAEDEDEDPLFSKLVESVGHRNQYPRKRVSVIDGDKIRHYIVGRPTSVVKSPTGRATRGFVAMSVETKRLVFLKDSWRPDVEGVKAEDYWYGVLRQKRAKHIGAFSHGSDVYGAKKLIRCHDKKQRTLTQLYAKEHGGLDTMMGYIHYRVVQPELYLPLEMFRSSKHLTSVMLDIALAIKHVHEAGIFHRDLSPGNIMIDVHGRGRLIDFDLARYRNETGARQALRTGTWQFMSTEQLANPGKIYEVSDELESFFFVIFYEGVHWVAHNKPVRLNAKHIFDHVETVVEGNHVGGAGKRDLYSEHEALICQQLKFTKSKPFTDLIRQLYRLFQSLRVVNMVTKLKLKPPEEHSPNVEKLRNCKEVVRLMKEAVARKDWLKEFDKVPEGNYPRKEKMDENDLIGLSYLNKVNGTKRGLEEAVGGDGYKTPTKRSRVN</sequence>
<keyword evidence="2" id="KW-1185">Reference proteome</keyword>
<proteinExistence type="predicted"/>
<evidence type="ECO:0000313" key="2">
    <source>
        <dbReference type="Proteomes" id="UP000886501"/>
    </source>
</evidence>
<organism evidence="1 2">
    <name type="scientific">Thelephora ganbajun</name>
    <name type="common">Ganba fungus</name>
    <dbReference type="NCBI Taxonomy" id="370292"/>
    <lineage>
        <taxon>Eukaryota</taxon>
        <taxon>Fungi</taxon>
        <taxon>Dikarya</taxon>
        <taxon>Basidiomycota</taxon>
        <taxon>Agaricomycotina</taxon>
        <taxon>Agaricomycetes</taxon>
        <taxon>Thelephorales</taxon>
        <taxon>Thelephoraceae</taxon>
        <taxon>Thelephora</taxon>
    </lineage>
</organism>
<dbReference type="EMBL" id="MU118063">
    <property type="protein sequence ID" value="KAF9646247.1"/>
    <property type="molecule type" value="Genomic_DNA"/>
</dbReference>
<reference evidence="1" key="2">
    <citation type="journal article" date="2020" name="Nat. Commun.">
        <title>Large-scale genome sequencing of mycorrhizal fungi provides insights into the early evolution of symbiotic traits.</title>
        <authorList>
            <person name="Miyauchi S."/>
            <person name="Kiss E."/>
            <person name="Kuo A."/>
            <person name="Drula E."/>
            <person name="Kohler A."/>
            <person name="Sanchez-Garcia M."/>
            <person name="Morin E."/>
            <person name="Andreopoulos B."/>
            <person name="Barry K.W."/>
            <person name="Bonito G."/>
            <person name="Buee M."/>
            <person name="Carver A."/>
            <person name="Chen C."/>
            <person name="Cichocki N."/>
            <person name="Clum A."/>
            <person name="Culley D."/>
            <person name="Crous P.W."/>
            <person name="Fauchery L."/>
            <person name="Girlanda M."/>
            <person name="Hayes R.D."/>
            <person name="Keri Z."/>
            <person name="LaButti K."/>
            <person name="Lipzen A."/>
            <person name="Lombard V."/>
            <person name="Magnuson J."/>
            <person name="Maillard F."/>
            <person name="Murat C."/>
            <person name="Nolan M."/>
            <person name="Ohm R.A."/>
            <person name="Pangilinan J."/>
            <person name="Pereira M.F."/>
            <person name="Perotto S."/>
            <person name="Peter M."/>
            <person name="Pfister S."/>
            <person name="Riley R."/>
            <person name="Sitrit Y."/>
            <person name="Stielow J.B."/>
            <person name="Szollosi G."/>
            <person name="Zifcakova L."/>
            <person name="Stursova M."/>
            <person name="Spatafora J.W."/>
            <person name="Tedersoo L."/>
            <person name="Vaario L.M."/>
            <person name="Yamada A."/>
            <person name="Yan M."/>
            <person name="Wang P."/>
            <person name="Xu J."/>
            <person name="Bruns T."/>
            <person name="Baldrian P."/>
            <person name="Vilgalys R."/>
            <person name="Dunand C."/>
            <person name="Henrissat B."/>
            <person name="Grigoriev I.V."/>
            <person name="Hibbett D."/>
            <person name="Nagy L.G."/>
            <person name="Martin F.M."/>
        </authorList>
    </citation>
    <scope>NUCLEOTIDE SEQUENCE</scope>
    <source>
        <strain evidence="1">P2</strain>
    </source>
</reference>